<dbReference type="STRING" id="28092.WM40_00105"/>
<feature type="binding site" evidence="4">
    <location>
        <begin position="134"/>
        <end position="135"/>
    </location>
    <ligand>
        <name>substrate</name>
    </ligand>
</feature>
<dbReference type="AlphaFoldDB" id="A0A0F5K5J1"/>
<dbReference type="PIRSF" id="PIRSF500176">
    <property type="entry name" value="L_ASNase"/>
    <property type="match status" value="1"/>
</dbReference>
<dbReference type="Pfam" id="PF00710">
    <property type="entry name" value="Asparaginase"/>
    <property type="match status" value="1"/>
</dbReference>
<evidence type="ECO:0000256" key="5">
    <source>
        <dbReference type="PROSITE-ProRule" id="PRU10099"/>
    </source>
</evidence>
<dbReference type="InterPro" id="IPR004550">
    <property type="entry name" value="AsnASE_II"/>
</dbReference>
<dbReference type="PIRSF" id="PIRSF001220">
    <property type="entry name" value="L-ASNase_gatD"/>
    <property type="match status" value="1"/>
</dbReference>
<gene>
    <name evidence="11" type="ORF">WM40_00105</name>
</gene>
<dbReference type="PROSITE" id="PS00144">
    <property type="entry name" value="ASN_GLN_ASE_1"/>
    <property type="match status" value="1"/>
</dbReference>
<proteinExistence type="inferred from homology"/>
<dbReference type="EMBL" id="LAQU01000001">
    <property type="protein sequence ID" value="KKB65368.1"/>
    <property type="molecule type" value="Genomic_DNA"/>
</dbReference>
<name>A0A0F5K5J1_9BURK</name>
<comment type="caution">
    <text evidence="11">The sequence shown here is derived from an EMBL/GenBank/DDBJ whole genome shotgun (WGS) entry which is preliminary data.</text>
</comment>
<reference evidence="11 12" key="1">
    <citation type="submission" date="2015-03" db="EMBL/GenBank/DDBJ databases">
        <title>Draft Genome Sequence of Burkholderia andropogonis type strain ICMP2807, isolated from Sorghum bicolor.</title>
        <authorList>
            <person name="Lopes-Santos L."/>
            <person name="Castro D.B."/>
            <person name="Ottoboni L.M."/>
            <person name="Park D."/>
            <person name="Weirc B.S."/>
            <person name="Destefano S.A."/>
        </authorList>
    </citation>
    <scope>NUCLEOTIDE SEQUENCE [LARGE SCALE GENOMIC DNA]</scope>
    <source>
        <strain evidence="11 12">ICMP2807</strain>
    </source>
</reference>
<dbReference type="PANTHER" id="PTHR11707">
    <property type="entry name" value="L-ASPARAGINASE"/>
    <property type="match status" value="1"/>
</dbReference>
<keyword evidence="2" id="KW-0378">Hydrolase</keyword>
<dbReference type="Pfam" id="PF17763">
    <property type="entry name" value="Asparaginase_C"/>
    <property type="match status" value="1"/>
</dbReference>
<feature type="binding site" evidence="4">
    <location>
        <position position="101"/>
    </location>
    <ligand>
        <name>substrate</name>
    </ligand>
</feature>
<evidence type="ECO:0000256" key="8">
    <source>
        <dbReference type="SAM" id="MobiDB-lite"/>
    </source>
</evidence>
<dbReference type="InterPro" id="IPR027474">
    <property type="entry name" value="L-asparaginase_N"/>
</dbReference>
<dbReference type="PROSITE" id="PS51732">
    <property type="entry name" value="ASN_GLN_ASE_3"/>
    <property type="match status" value="1"/>
</dbReference>
<evidence type="ECO:0000259" key="10">
    <source>
        <dbReference type="Pfam" id="PF17763"/>
    </source>
</evidence>
<sequence length="362" mass="37257">MPAQPSVPRRTSRATASKKPATYPADMPPAIESDSALASSPSRRAAVLVLATGGTIASSAASATETASYTVGVGIDTLLETIPELADVANVSYEQFANVSSKDLGDAQLTQLVQRIDGALADPELDGVVITHGTDTLEETAFLLALTVRSPKPVVLVGAMRPATAVSADGPMNLLQGVSLAASPHAAGRGPMIVLADRIGSAFYTTKRHANQTDAFDGGEAGYLGYFIGLRPHFFFEAARPAGLVTFNLDALPPLPRVDILYGHQGMSTDLIDAAVQGGAAGLVIACVGNGSLPNTWKPRVAALIDAGVPVVRTTRTGGGHVTPHAEGLPAGRLNPQKARVLLRLLLAADVPTQQIAAALLG</sequence>
<evidence type="ECO:0000256" key="2">
    <source>
        <dbReference type="ARBA" id="ARBA00022801"/>
    </source>
</evidence>
<evidence type="ECO:0000256" key="6">
    <source>
        <dbReference type="PROSITE-ProRule" id="PRU10100"/>
    </source>
</evidence>
<accession>A0A0F5K5J1</accession>
<evidence type="ECO:0000256" key="7">
    <source>
        <dbReference type="RuleBase" id="RU004456"/>
    </source>
</evidence>
<feature type="domain" description="Asparaginase/glutaminase C-terminal" evidence="10">
    <location>
        <begin position="257"/>
        <end position="358"/>
    </location>
</feature>
<dbReference type="PRINTS" id="PR00139">
    <property type="entry name" value="ASNGLNASE"/>
</dbReference>
<evidence type="ECO:0008006" key="13">
    <source>
        <dbReference type="Google" id="ProtNLM"/>
    </source>
</evidence>
<dbReference type="Gene3D" id="3.40.50.1170">
    <property type="entry name" value="L-asparaginase, N-terminal domain"/>
    <property type="match status" value="1"/>
</dbReference>
<dbReference type="PANTHER" id="PTHR11707:SF28">
    <property type="entry name" value="60 KDA LYSOPHOSPHOLIPASE"/>
    <property type="match status" value="1"/>
</dbReference>
<dbReference type="Proteomes" id="UP000033618">
    <property type="component" value="Unassembled WGS sequence"/>
</dbReference>
<feature type="active site" evidence="6">
    <location>
        <position position="134"/>
    </location>
</feature>
<dbReference type="Gene3D" id="3.40.50.40">
    <property type="match status" value="1"/>
</dbReference>
<evidence type="ECO:0000313" key="12">
    <source>
        <dbReference type="Proteomes" id="UP000033618"/>
    </source>
</evidence>
<dbReference type="InterPro" id="IPR020827">
    <property type="entry name" value="Asparaginase/glutaminase_AS1"/>
</dbReference>
<dbReference type="InterPro" id="IPR006034">
    <property type="entry name" value="Asparaginase/glutaminase-like"/>
</dbReference>
<evidence type="ECO:0000313" key="11">
    <source>
        <dbReference type="EMBL" id="KKB65368.1"/>
    </source>
</evidence>
<dbReference type="GO" id="GO:0004067">
    <property type="term" value="F:asparaginase activity"/>
    <property type="evidence" value="ECO:0007669"/>
    <property type="project" value="UniProtKB-UniRule"/>
</dbReference>
<keyword evidence="12" id="KW-1185">Reference proteome</keyword>
<evidence type="ECO:0000259" key="9">
    <source>
        <dbReference type="Pfam" id="PF00710"/>
    </source>
</evidence>
<evidence type="ECO:0000256" key="4">
    <source>
        <dbReference type="PIRSR" id="PIRSR001220-2"/>
    </source>
</evidence>
<dbReference type="InterPro" id="IPR036152">
    <property type="entry name" value="Asp/glu_Ase-like_sf"/>
</dbReference>
<feature type="active site" description="O-isoaspartyl threonine intermediate" evidence="3">
    <location>
        <position position="55"/>
    </location>
</feature>
<feature type="active site" evidence="5">
    <location>
        <position position="55"/>
    </location>
</feature>
<dbReference type="InterPro" id="IPR040919">
    <property type="entry name" value="Asparaginase_C"/>
</dbReference>
<dbReference type="PROSITE" id="PS00917">
    <property type="entry name" value="ASN_GLN_ASE_2"/>
    <property type="match status" value="1"/>
</dbReference>
<dbReference type="SMART" id="SM00870">
    <property type="entry name" value="Asparaginase"/>
    <property type="match status" value="1"/>
</dbReference>
<dbReference type="InterPro" id="IPR027473">
    <property type="entry name" value="L-asparaginase_C"/>
</dbReference>
<dbReference type="CDD" id="cd08964">
    <property type="entry name" value="L-asparaginase_II"/>
    <property type="match status" value="1"/>
</dbReference>
<dbReference type="InterPro" id="IPR027475">
    <property type="entry name" value="Asparaginase/glutaminase_AS2"/>
</dbReference>
<protein>
    <recommendedName>
        <fullName evidence="13">L-asparaginase</fullName>
    </recommendedName>
</protein>
<evidence type="ECO:0000256" key="1">
    <source>
        <dbReference type="ARBA" id="ARBA00010518"/>
    </source>
</evidence>
<evidence type="ECO:0000256" key="3">
    <source>
        <dbReference type="PIRSR" id="PIRSR001220-1"/>
    </source>
</evidence>
<feature type="region of interest" description="Disordered" evidence="8">
    <location>
        <begin position="1"/>
        <end position="37"/>
    </location>
</feature>
<organism evidence="11 12">
    <name type="scientific">Robbsia andropogonis</name>
    <dbReference type="NCBI Taxonomy" id="28092"/>
    <lineage>
        <taxon>Bacteria</taxon>
        <taxon>Pseudomonadati</taxon>
        <taxon>Pseudomonadota</taxon>
        <taxon>Betaproteobacteria</taxon>
        <taxon>Burkholderiales</taxon>
        <taxon>Burkholderiaceae</taxon>
        <taxon>Robbsia</taxon>
    </lineage>
</organism>
<dbReference type="GO" id="GO:0006528">
    <property type="term" value="P:asparagine metabolic process"/>
    <property type="evidence" value="ECO:0007669"/>
    <property type="project" value="InterPro"/>
</dbReference>
<dbReference type="NCBIfam" id="TIGR00520">
    <property type="entry name" value="asnASE_II"/>
    <property type="match status" value="1"/>
</dbReference>
<comment type="similarity">
    <text evidence="1 7">Belongs to the asparaginase 1 family.</text>
</comment>
<dbReference type="PATRIC" id="fig|28092.6.peg.26"/>
<dbReference type="InterPro" id="IPR037152">
    <property type="entry name" value="L-asparaginase_N_sf"/>
</dbReference>
<dbReference type="FunFam" id="3.40.50.1170:FF:000001">
    <property type="entry name" value="L-asparaginase 2"/>
    <property type="match status" value="1"/>
</dbReference>
<dbReference type="SUPFAM" id="SSF53774">
    <property type="entry name" value="Glutaminase/Asparaginase"/>
    <property type="match status" value="1"/>
</dbReference>
<feature type="domain" description="L-asparaginase N-terminal" evidence="9">
    <location>
        <begin position="47"/>
        <end position="234"/>
    </location>
</feature>